<sequence>LCFPWSRQMLQLTLQFLHKNCPFEQGKIENVSVELEALRKTFLMKLFSRNCSFAVDNFCLNWRNLWNHKDSEPLQE</sequence>
<proteinExistence type="predicted"/>
<feature type="non-terminal residue" evidence="1">
    <location>
        <position position="1"/>
    </location>
</feature>
<organism evidence="1">
    <name type="scientific">Iconisemion striatum</name>
    <dbReference type="NCBI Taxonomy" id="60296"/>
    <lineage>
        <taxon>Eukaryota</taxon>
        <taxon>Metazoa</taxon>
        <taxon>Chordata</taxon>
        <taxon>Craniata</taxon>
        <taxon>Vertebrata</taxon>
        <taxon>Euteleostomi</taxon>
        <taxon>Actinopterygii</taxon>
        <taxon>Neopterygii</taxon>
        <taxon>Teleostei</taxon>
        <taxon>Neoteleostei</taxon>
        <taxon>Acanthomorphata</taxon>
        <taxon>Ovalentaria</taxon>
        <taxon>Atherinomorphae</taxon>
        <taxon>Cyprinodontiformes</taxon>
        <taxon>Nothobranchiidae</taxon>
        <taxon>Iconisemion</taxon>
    </lineage>
</organism>
<evidence type="ECO:0000313" key="1">
    <source>
        <dbReference type="EMBL" id="SBP10386.1"/>
    </source>
</evidence>
<accession>A0A1A7WXF2</accession>
<name>A0A1A7WXF2_9TELE</name>
<gene>
    <name evidence="1" type="primary">SEL1L3</name>
</gene>
<reference evidence="1" key="2">
    <citation type="submission" date="2016-06" db="EMBL/GenBank/DDBJ databases">
        <title>The genome of a short-lived fish provides insights into sex chromosome evolution and the genetic control of aging.</title>
        <authorList>
            <person name="Reichwald K."/>
            <person name="Felder M."/>
            <person name="Petzold A."/>
            <person name="Koch P."/>
            <person name="Groth M."/>
            <person name="Platzer M."/>
        </authorList>
    </citation>
    <scope>NUCLEOTIDE SEQUENCE</scope>
    <source>
        <tissue evidence="1">Brain</tissue>
    </source>
</reference>
<reference evidence="1" key="1">
    <citation type="submission" date="2016-05" db="EMBL/GenBank/DDBJ databases">
        <authorList>
            <person name="Lavstsen T."/>
            <person name="Jespersen J.S."/>
        </authorList>
    </citation>
    <scope>NUCLEOTIDE SEQUENCE</scope>
    <source>
        <tissue evidence="1">Brain</tissue>
    </source>
</reference>
<feature type="non-terminal residue" evidence="1">
    <location>
        <position position="76"/>
    </location>
</feature>
<dbReference type="EMBL" id="HADW01008986">
    <property type="protein sequence ID" value="SBP10386.1"/>
    <property type="molecule type" value="Transcribed_RNA"/>
</dbReference>
<protein>
    <submittedName>
        <fullName evidence="1">Sel-1 suppressor of lin-12-like 3</fullName>
    </submittedName>
</protein>
<dbReference type="AlphaFoldDB" id="A0A1A7WXF2"/>